<evidence type="ECO:0000313" key="1">
    <source>
        <dbReference type="EMBL" id="SUQ15316.1"/>
    </source>
</evidence>
<protein>
    <submittedName>
        <fullName evidence="1">Uncharacterized protein</fullName>
    </submittedName>
</protein>
<dbReference type="Proteomes" id="UP000254051">
    <property type="component" value="Unassembled WGS sequence"/>
</dbReference>
<keyword evidence="2" id="KW-1185">Reference proteome</keyword>
<evidence type="ECO:0000313" key="2">
    <source>
        <dbReference type="Proteomes" id="UP000254051"/>
    </source>
</evidence>
<dbReference type="AlphaFoldDB" id="A0A315ZUF9"/>
<sequence>MIVVTVLNIKKDQCGKESLKKFPGVQTANVENVYTVDKVEEIIPSVNSYIREKIDGEYNRNKEYNRIFLENDEQAYIFEWFSEVYNYSA</sequence>
<gene>
    <name evidence="1" type="ORF">SAMN05216529_111101</name>
</gene>
<dbReference type="EMBL" id="UHJJ01000011">
    <property type="protein sequence ID" value="SUQ15316.1"/>
    <property type="molecule type" value="Genomic_DNA"/>
</dbReference>
<proteinExistence type="predicted"/>
<name>A0A315ZUF9_9FIRM</name>
<organism evidence="1 2">
    <name type="scientific">Faecalicatena contorta</name>
    <dbReference type="NCBI Taxonomy" id="39482"/>
    <lineage>
        <taxon>Bacteria</taxon>
        <taxon>Bacillati</taxon>
        <taxon>Bacillota</taxon>
        <taxon>Clostridia</taxon>
        <taxon>Lachnospirales</taxon>
        <taxon>Lachnospiraceae</taxon>
        <taxon>Faecalicatena</taxon>
    </lineage>
</organism>
<reference evidence="2" key="1">
    <citation type="submission" date="2017-07" db="EMBL/GenBank/DDBJ databases">
        <authorList>
            <person name="Varghese N."/>
            <person name="Submissions S."/>
        </authorList>
    </citation>
    <scope>NUCLEOTIDE SEQUENCE [LARGE SCALE GENOMIC DNA]</scope>
    <source>
        <strain evidence="2">NLAE-zl-C134</strain>
    </source>
</reference>
<accession>A0A315ZUF9</accession>
<dbReference type="RefSeq" id="WP_109713020.1">
    <property type="nucleotide sequence ID" value="NZ_QGDS01000011.1"/>
</dbReference>